<dbReference type="CDD" id="cd03469">
    <property type="entry name" value="Rieske_RO_Alpha_N"/>
    <property type="match status" value="1"/>
</dbReference>
<keyword evidence="8" id="KW-0223">Dioxygenase</keyword>
<evidence type="ECO:0000256" key="5">
    <source>
        <dbReference type="ARBA" id="ARBA00023004"/>
    </source>
</evidence>
<proteinExistence type="predicted"/>
<keyword evidence="9" id="KW-1185">Reference proteome</keyword>
<dbReference type="SUPFAM" id="SSF55961">
    <property type="entry name" value="Bet v1-like"/>
    <property type="match status" value="1"/>
</dbReference>
<dbReference type="InterPro" id="IPR036922">
    <property type="entry name" value="Rieske_2Fe-2S_sf"/>
</dbReference>
<dbReference type="OrthoDB" id="7456916at2"/>
<dbReference type="PANTHER" id="PTHR43756:SF5">
    <property type="entry name" value="CHOLINE MONOOXYGENASE, CHLOROPLASTIC"/>
    <property type="match status" value="1"/>
</dbReference>
<feature type="domain" description="Rieske" evidence="7">
    <location>
        <begin position="36"/>
        <end position="143"/>
    </location>
</feature>
<dbReference type="InterPro" id="IPR001663">
    <property type="entry name" value="Rng_hydr_dOase-A"/>
</dbReference>
<dbReference type="SUPFAM" id="SSF50022">
    <property type="entry name" value="ISP domain"/>
    <property type="match status" value="1"/>
</dbReference>
<dbReference type="InterPro" id="IPR015879">
    <property type="entry name" value="Ring_hydroxy_dOase_asu_C_dom"/>
</dbReference>
<dbReference type="PATRIC" id="fig|989403.3.peg.4361"/>
<dbReference type="Gene3D" id="2.102.10.10">
    <property type="entry name" value="Rieske [2Fe-2S] iron-sulphur domain"/>
    <property type="match status" value="1"/>
</dbReference>
<organism evidence="8 9">
    <name type="scientific">Pseudovibrio axinellae</name>
    <dbReference type="NCBI Taxonomy" id="989403"/>
    <lineage>
        <taxon>Bacteria</taxon>
        <taxon>Pseudomonadati</taxon>
        <taxon>Pseudomonadota</taxon>
        <taxon>Alphaproteobacteria</taxon>
        <taxon>Hyphomicrobiales</taxon>
        <taxon>Stappiaceae</taxon>
        <taxon>Pseudovibrio</taxon>
    </lineage>
</organism>
<dbReference type="EMBL" id="LMCB01000115">
    <property type="protein sequence ID" value="KZL10640.1"/>
    <property type="molecule type" value="Genomic_DNA"/>
</dbReference>
<dbReference type="EC" id="1.14.12.3" evidence="8"/>
<evidence type="ECO:0000313" key="9">
    <source>
        <dbReference type="Proteomes" id="UP000076577"/>
    </source>
</evidence>
<keyword evidence="5" id="KW-0408">Iron</keyword>
<dbReference type="PRINTS" id="PR00090">
    <property type="entry name" value="RNGDIOXGNASE"/>
</dbReference>
<keyword evidence="6" id="KW-0411">Iron-sulfur</keyword>
<evidence type="ECO:0000256" key="2">
    <source>
        <dbReference type="ARBA" id="ARBA00022714"/>
    </source>
</evidence>
<dbReference type="STRING" id="989403.SAMN05421798_1572"/>
<dbReference type="PANTHER" id="PTHR43756">
    <property type="entry name" value="CHOLINE MONOOXYGENASE, CHLOROPLASTIC"/>
    <property type="match status" value="1"/>
</dbReference>
<evidence type="ECO:0000313" key="8">
    <source>
        <dbReference type="EMBL" id="KZL10640.1"/>
    </source>
</evidence>
<dbReference type="Pfam" id="PF00355">
    <property type="entry name" value="Rieske"/>
    <property type="match status" value="1"/>
</dbReference>
<dbReference type="Proteomes" id="UP000076577">
    <property type="component" value="Unassembled WGS sequence"/>
</dbReference>
<evidence type="ECO:0000256" key="1">
    <source>
        <dbReference type="ARBA" id="ARBA00001962"/>
    </source>
</evidence>
<gene>
    <name evidence="8" type="primary">bnzA</name>
    <name evidence="8" type="ORF">PsAD2_03995</name>
</gene>
<keyword evidence="3" id="KW-0479">Metal-binding</keyword>
<evidence type="ECO:0000259" key="7">
    <source>
        <dbReference type="PROSITE" id="PS51296"/>
    </source>
</evidence>
<dbReference type="Pfam" id="PF00848">
    <property type="entry name" value="Ring_hydroxyl_A"/>
    <property type="match status" value="1"/>
</dbReference>
<dbReference type="AlphaFoldDB" id="A0A165U7B1"/>
<reference evidence="8 9" key="1">
    <citation type="journal article" date="2016" name="Front. Microbiol.">
        <title>Comparative Genomic Analysis Reveals a Diverse Repertoire of Genes Involved in Prokaryote-Eukaryote Interactions within the Pseudovibrio Genus.</title>
        <authorList>
            <person name="Romano S."/>
            <person name="Fernandez-Guerra A."/>
            <person name="Reen F.J."/>
            <person name="Glockner F.O."/>
            <person name="Crowley S.P."/>
            <person name="O'Sullivan O."/>
            <person name="Cotter P.D."/>
            <person name="Adams C."/>
            <person name="Dobson A.D."/>
            <person name="O'Gara F."/>
        </authorList>
    </citation>
    <scope>NUCLEOTIDE SEQUENCE [LARGE SCALE GENOMIC DNA]</scope>
    <source>
        <strain evidence="8 9">Ad2</strain>
    </source>
</reference>
<dbReference type="RefSeq" id="WP_082825721.1">
    <property type="nucleotide sequence ID" value="NZ_FOFM01000057.1"/>
</dbReference>
<accession>A0A165U7B1</accession>
<dbReference type="PROSITE" id="PS51296">
    <property type="entry name" value="RIESKE"/>
    <property type="match status" value="1"/>
</dbReference>
<dbReference type="Gene3D" id="3.90.380.10">
    <property type="entry name" value="Naphthalene 1,2-dioxygenase Alpha Subunit, Chain A, domain 1"/>
    <property type="match status" value="2"/>
</dbReference>
<comment type="caution">
    <text evidence="8">The sequence shown here is derived from an EMBL/GenBank/DDBJ whole genome shotgun (WGS) entry which is preliminary data.</text>
</comment>
<comment type="cofactor">
    <cofactor evidence="1">
        <name>Fe cation</name>
        <dbReference type="ChEBI" id="CHEBI:24875"/>
    </cofactor>
</comment>
<dbReference type="GO" id="GO:0051537">
    <property type="term" value="F:2 iron, 2 sulfur cluster binding"/>
    <property type="evidence" value="ECO:0007669"/>
    <property type="project" value="UniProtKB-KW"/>
</dbReference>
<keyword evidence="4 8" id="KW-0560">Oxidoreductase</keyword>
<name>A0A165U7B1_9HYPH</name>
<sequence length="386" mass="44236">MSTHSNGMPVLPKEAYTSQEWFDREQAQIFSQTWSLSGFQEDITEPGQYISVQAGLNNIFIVMGRDHRLRAFHNICRHRGTQLLRAEGKTHKAITCPYHDWTYDLEGNLISVPEQEKEFPGIDLSCNGLKKASVDIWRGMLWVHPDENAPSIINWFGEVEPYLAPYDPAGLIETEEGYSKHEIKANWKIIVENYIDGYHLAHLHSHTLNMYDHSKIECEFIGPHFAFWEPLADFYAAEVEKVTPMPLIPGIQKDKMGTWVPMLFPGIGLGEAENSWSTFHITPIAPDRSMVEIRTRVANESSWAFTKAAMASASFWDKHLGAKYNEDPKVDPMSSGDFMQEDIYACEQQQKSLQSPFFEHGPSSKYGEKPVRDHQRVVAEWMERKP</sequence>
<keyword evidence="2" id="KW-0001">2Fe-2S</keyword>
<dbReference type="GO" id="GO:0018619">
    <property type="term" value="F:benzene 1,2-dioxygenase activity"/>
    <property type="evidence" value="ECO:0007669"/>
    <property type="project" value="UniProtKB-EC"/>
</dbReference>
<evidence type="ECO:0000256" key="3">
    <source>
        <dbReference type="ARBA" id="ARBA00022723"/>
    </source>
</evidence>
<dbReference type="InterPro" id="IPR017941">
    <property type="entry name" value="Rieske_2Fe-2S"/>
</dbReference>
<protein>
    <submittedName>
        <fullName evidence="8">Benzene 1,2-dioxygenase subunit alpha</fullName>
        <ecNumber evidence="8">1.14.12.3</ecNumber>
    </submittedName>
</protein>
<evidence type="ECO:0000256" key="4">
    <source>
        <dbReference type="ARBA" id="ARBA00023002"/>
    </source>
</evidence>
<dbReference type="CDD" id="cd00680">
    <property type="entry name" value="RHO_alpha_C"/>
    <property type="match status" value="1"/>
</dbReference>
<dbReference type="GO" id="GO:0005506">
    <property type="term" value="F:iron ion binding"/>
    <property type="evidence" value="ECO:0007669"/>
    <property type="project" value="InterPro"/>
</dbReference>
<evidence type="ECO:0000256" key="6">
    <source>
        <dbReference type="ARBA" id="ARBA00023014"/>
    </source>
</evidence>